<evidence type="ECO:0000256" key="3">
    <source>
        <dbReference type="ARBA" id="ARBA00022694"/>
    </source>
</evidence>
<dbReference type="Gene3D" id="3.30.70.3250">
    <property type="entry name" value="Ribonuclease P, Pop5 subunit"/>
    <property type="match status" value="1"/>
</dbReference>
<dbReference type="InterPro" id="IPR038085">
    <property type="entry name" value="Rnp2-like_sf"/>
</dbReference>
<name>A0A8J6AWY5_9EUKA</name>
<dbReference type="EMBL" id="JAHDYR010000007">
    <property type="protein sequence ID" value="KAG9396223.1"/>
    <property type="molecule type" value="Genomic_DNA"/>
</dbReference>
<dbReference type="GO" id="GO:0001682">
    <property type="term" value="P:tRNA 5'-leader removal"/>
    <property type="evidence" value="ECO:0007669"/>
    <property type="project" value="InterPro"/>
</dbReference>
<evidence type="ECO:0000256" key="5">
    <source>
        <dbReference type="PIRNR" id="PIRNR023803"/>
    </source>
</evidence>
<dbReference type="Proteomes" id="UP000717585">
    <property type="component" value="Unassembled WGS sequence"/>
</dbReference>
<reference evidence="6" key="1">
    <citation type="submission" date="2021-05" db="EMBL/GenBank/DDBJ databases">
        <title>A free-living protist that lacks canonical eukaryotic 1 DNA replication and segregation systems.</title>
        <authorList>
            <person name="Salas-Leiva D.E."/>
            <person name="Tromer E.C."/>
            <person name="Curtis B.A."/>
            <person name="Jerlstrom-Hultqvist J."/>
            <person name="Kolisko M."/>
            <person name="Yi Z."/>
            <person name="Salas-Leiva J.S."/>
            <person name="Gallot-Lavallee L."/>
            <person name="Kops G.J.P.L."/>
            <person name="Archibald J.M."/>
            <person name="Simpson A.G.B."/>
            <person name="Roger A.J."/>
        </authorList>
    </citation>
    <scope>NUCLEOTIDE SEQUENCE</scope>
    <source>
        <strain evidence="6">BICM</strain>
    </source>
</reference>
<keyword evidence="3 5" id="KW-0819">tRNA processing</keyword>
<comment type="similarity">
    <text evidence="2 5">Belongs to the eukaryotic/archaeal RNase P protein component 2 family.</text>
</comment>
<dbReference type="SUPFAM" id="SSF160350">
    <property type="entry name" value="Rnp2-like"/>
    <property type="match status" value="1"/>
</dbReference>
<evidence type="ECO:0000256" key="2">
    <source>
        <dbReference type="ARBA" id="ARBA00010800"/>
    </source>
</evidence>
<comment type="function">
    <text evidence="5">Component of ribonuclease P, a protein complex that generates mature tRNA molecules by cleaving their 5'-ends.</text>
</comment>
<dbReference type="AlphaFoldDB" id="A0A8J6AWY5"/>
<sequence>MVRHKYRYLYIDYSPRKNAETMSKDEVDTRLVAKLHDVVLQRHGARAKGLTSRFTKVVYHYPALHVFILRIAHASISEMEDSLRYRFPACTVIHKGGTIRSCRKKAIEHHKEIVIREFGRVNGPAVLGEQVANLDALD</sequence>
<dbReference type="PIRSF" id="PIRSF023803">
    <property type="entry name" value="Ribonuclease_P_prd"/>
    <property type="match status" value="1"/>
</dbReference>
<comment type="caution">
    <text evidence="6">The sequence shown here is derived from an EMBL/GenBank/DDBJ whole genome shotgun (WGS) entry which is preliminary data.</text>
</comment>
<dbReference type="InterPro" id="IPR002759">
    <property type="entry name" value="Pop5/Rpp14/Rnp2-like"/>
</dbReference>
<evidence type="ECO:0000256" key="4">
    <source>
        <dbReference type="ARBA" id="ARBA00023242"/>
    </source>
</evidence>
<organism evidence="6 7">
    <name type="scientific">Carpediemonas membranifera</name>
    <dbReference type="NCBI Taxonomy" id="201153"/>
    <lineage>
        <taxon>Eukaryota</taxon>
        <taxon>Metamonada</taxon>
        <taxon>Carpediemonas-like organisms</taxon>
        <taxon>Carpediemonas</taxon>
    </lineage>
</organism>
<dbReference type="GO" id="GO:0033204">
    <property type="term" value="F:ribonuclease P RNA binding"/>
    <property type="evidence" value="ECO:0007669"/>
    <property type="project" value="InterPro"/>
</dbReference>
<dbReference type="GO" id="GO:0005634">
    <property type="term" value="C:nucleus"/>
    <property type="evidence" value="ECO:0007669"/>
    <property type="project" value="UniProtKB-SubCell"/>
</dbReference>
<evidence type="ECO:0000256" key="1">
    <source>
        <dbReference type="ARBA" id="ARBA00004123"/>
    </source>
</evidence>
<dbReference type="Pfam" id="PF01900">
    <property type="entry name" value="RNase_P_Rpp14"/>
    <property type="match status" value="1"/>
</dbReference>
<comment type="subcellular location">
    <subcellularLocation>
        <location evidence="1">Nucleus</location>
    </subcellularLocation>
</comment>
<gene>
    <name evidence="6" type="ORF">J8273_2575</name>
</gene>
<dbReference type="GO" id="GO:0030677">
    <property type="term" value="C:ribonuclease P complex"/>
    <property type="evidence" value="ECO:0007669"/>
    <property type="project" value="InterPro"/>
</dbReference>
<protein>
    <recommendedName>
        <fullName evidence="5">Ribonuclease P/MRP protein subunit POP5</fullName>
    </recommendedName>
</protein>
<evidence type="ECO:0000313" key="7">
    <source>
        <dbReference type="Proteomes" id="UP000717585"/>
    </source>
</evidence>
<evidence type="ECO:0000313" key="6">
    <source>
        <dbReference type="EMBL" id="KAG9396223.1"/>
    </source>
</evidence>
<dbReference type="InterPro" id="IPR016819">
    <property type="entry name" value="RNase_P/MRP_POP5"/>
</dbReference>
<proteinExistence type="inferred from homology"/>
<accession>A0A8J6AWY5</accession>
<keyword evidence="4" id="KW-0539">Nucleus</keyword>
<keyword evidence="7" id="KW-1185">Reference proteome</keyword>